<dbReference type="OrthoDB" id="4187154at2759"/>
<organism evidence="1 2">
    <name type="scientific">Aspergillus coremiiformis</name>
    <dbReference type="NCBI Taxonomy" id="138285"/>
    <lineage>
        <taxon>Eukaryota</taxon>
        <taxon>Fungi</taxon>
        <taxon>Dikarya</taxon>
        <taxon>Ascomycota</taxon>
        <taxon>Pezizomycotina</taxon>
        <taxon>Eurotiomycetes</taxon>
        <taxon>Eurotiomycetidae</taxon>
        <taxon>Eurotiales</taxon>
        <taxon>Aspergillaceae</taxon>
        <taxon>Aspergillus</taxon>
        <taxon>Aspergillus subgen. Circumdati</taxon>
    </lineage>
</organism>
<accession>A0A5N6Z8H0</accession>
<name>A0A5N6Z8H0_9EURO</name>
<protein>
    <submittedName>
        <fullName evidence="1">Uncharacterized protein</fullName>
    </submittedName>
</protein>
<dbReference type="Proteomes" id="UP000327118">
    <property type="component" value="Unassembled WGS sequence"/>
</dbReference>
<reference evidence="2" key="1">
    <citation type="submission" date="2019-04" db="EMBL/GenBank/DDBJ databases">
        <title>Friends and foes A comparative genomics studyof 23 Aspergillus species from section Flavi.</title>
        <authorList>
            <consortium name="DOE Joint Genome Institute"/>
            <person name="Kjaerbolling I."/>
            <person name="Vesth T."/>
            <person name="Frisvad J.C."/>
            <person name="Nybo J.L."/>
            <person name="Theobald S."/>
            <person name="Kildgaard S."/>
            <person name="Isbrandt T."/>
            <person name="Kuo A."/>
            <person name="Sato A."/>
            <person name="Lyhne E.K."/>
            <person name="Kogle M.E."/>
            <person name="Wiebenga A."/>
            <person name="Kun R.S."/>
            <person name="Lubbers R.J."/>
            <person name="Makela M.R."/>
            <person name="Barry K."/>
            <person name="Chovatia M."/>
            <person name="Clum A."/>
            <person name="Daum C."/>
            <person name="Haridas S."/>
            <person name="He G."/>
            <person name="LaButti K."/>
            <person name="Lipzen A."/>
            <person name="Mondo S."/>
            <person name="Riley R."/>
            <person name="Salamov A."/>
            <person name="Simmons B.A."/>
            <person name="Magnuson J.K."/>
            <person name="Henrissat B."/>
            <person name="Mortensen U.H."/>
            <person name="Larsen T.O."/>
            <person name="Devries R.P."/>
            <person name="Grigoriev I.V."/>
            <person name="Machida M."/>
            <person name="Baker S.E."/>
            <person name="Andersen M.R."/>
        </authorList>
    </citation>
    <scope>NUCLEOTIDE SEQUENCE [LARGE SCALE GENOMIC DNA]</scope>
    <source>
        <strain evidence="2">CBS 553.77</strain>
    </source>
</reference>
<proteinExistence type="predicted"/>
<dbReference type="AlphaFoldDB" id="A0A5N6Z8H0"/>
<sequence length="198" mass="22304">MRGSTITETSKRPDLIKSIADAVPPSCIPVVHISAITMTMKYSRHYQHLQRMPPLSIVTANRSKTPRSLSHSLMGILKIGPYQQSEFNRQALNTMTISGDSRFTPHMERSYYVDEDTGNSQDSVPGNTLVQWANNTSQISEFSSLFNTGFRALMLDNPTGIYKYPMLQQNELQSLSRIAPSVFSPGYREVSNQIFRLP</sequence>
<gene>
    <name evidence="1" type="ORF">BDV28DRAFT_98193</name>
</gene>
<evidence type="ECO:0000313" key="2">
    <source>
        <dbReference type="Proteomes" id="UP000327118"/>
    </source>
</evidence>
<dbReference type="EMBL" id="ML739085">
    <property type="protein sequence ID" value="KAE8353925.1"/>
    <property type="molecule type" value="Genomic_DNA"/>
</dbReference>
<keyword evidence="2" id="KW-1185">Reference proteome</keyword>
<evidence type="ECO:0000313" key="1">
    <source>
        <dbReference type="EMBL" id="KAE8353925.1"/>
    </source>
</evidence>